<evidence type="ECO:0000313" key="3">
    <source>
        <dbReference type="Proteomes" id="UP001066276"/>
    </source>
</evidence>
<feature type="region of interest" description="Disordered" evidence="1">
    <location>
        <begin position="64"/>
        <end position="117"/>
    </location>
</feature>
<evidence type="ECO:0000313" key="2">
    <source>
        <dbReference type="EMBL" id="KAJ1188218.1"/>
    </source>
</evidence>
<feature type="compositionally biased region" description="Low complexity" evidence="1">
    <location>
        <begin position="99"/>
        <end position="111"/>
    </location>
</feature>
<gene>
    <name evidence="2" type="ORF">NDU88_004981</name>
</gene>
<proteinExistence type="predicted"/>
<comment type="caution">
    <text evidence="2">The sequence shown here is derived from an EMBL/GenBank/DDBJ whole genome shotgun (WGS) entry which is preliminary data.</text>
</comment>
<name>A0AAV7UH99_PLEWA</name>
<dbReference type="Proteomes" id="UP001066276">
    <property type="component" value="Chromosome 3_1"/>
</dbReference>
<reference evidence="2" key="1">
    <citation type="journal article" date="2022" name="bioRxiv">
        <title>Sequencing and chromosome-scale assembly of the giantPleurodeles waltlgenome.</title>
        <authorList>
            <person name="Brown T."/>
            <person name="Elewa A."/>
            <person name="Iarovenko S."/>
            <person name="Subramanian E."/>
            <person name="Araus A.J."/>
            <person name="Petzold A."/>
            <person name="Susuki M."/>
            <person name="Suzuki K.-i.T."/>
            <person name="Hayashi T."/>
            <person name="Toyoda A."/>
            <person name="Oliveira C."/>
            <person name="Osipova E."/>
            <person name="Leigh N.D."/>
            <person name="Simon A."/>
            <person name="Yun M.H."/>
        </authorList>
    </citation>
    <scope>NUCLEOTIDE SEQUENCE</scope>
    <source>
        <strain evidence="2">20211129_DDA</strain>
        <tissue evidence="2">Liver</tissue>
    </source>
</reference>
<feature type="region of interest" description="Disordered" evidence="1">
    <location>
        <begin position="18"/>
        <end position="39"/>
    </location>
</feature>
<dbReference type="AlphaFoldDB" id="A0AAV7UH99"/>
<evidence type="ECO:0000256" key="1">
    <source>
        <dbReference type="SAM" id="MobiDB-lite"/>
    </source>
</evidence>
<organism evidence="2 3">
    <name type="scientific">Pleurodeles waltl</name>
    <name type="common">Iberian ribbed newt</name>
    <dbReference type="NCBI Taxonomy" id="8319"/>
    <lineage>
        <taxon>Eukaryota</taxon>
        <taxon>Metazoa</taxon>
        <taxon>Chordata</taxon>
        <taxon>Craniata</taxon>
        <taxon>Vertebrata</taxon>
        <taxon>Euteleostomi</taxon>
        <taxon>Amphibia</taxon>
        <taxon>Batrachia</taxon>
        <taxon>Caudata</taxon>
        <taxon>Salamandroidea</taxon>
        <taxon>Salamandridae</taxon>
        <taxon>Pleurodelinae</taxon>
        <taxon>Pleurodeles</taxon>
    </lineage>
</organism>
<sequence length="117" mass="12540">MHYVNQVIPPVRRGLLEHGSPSVSFVTSPPELRESPAFRSPDRAAIDPLLLPWRVSWARGGAMCHSARSSGSQTRLRPAADLAPEAPRPASLPGGDITASSRRQQPSAAAPGKTWAR</sequence>
<protein>
    <submittedName>
        <fullName evidence="2">Uncharacterized protein</fullName>
    </submittedName>
</protein>
<dbReference type="EMBL" id="JANPWB010000005">
    <property type="protein sequence ID" value="KAJ1188218.1"/>
    <property type="molecule type" value="Genomic_DNA"/>
</dbReference>
<keyword evidence="3" id="KW-1185">Reference proteome</keyword>
<accession>A0AAV7UH99</accession>